<feature type="transmembrane region" description="Helical" evidence="1">
    <location>
        <begin position="39"/>
        <end position="59"/>
    </location>
</feature>
<keyword evidence="1" id="KW-0812">Transmembrane</keyword>
<keyword evidence="1" id="KW-0472">Membrane</keyword>
<keyword evidence="6" id="KW-1185">Reference proteome</keyword>
<feature type="transmembrane region" description="Helical" evidence="1">
    <location>
        <begin position="12"/>
        <end position="33"/>
    </location>
</feature>
<evidence type="ECO:0000313" key="4">
    <source>
        <dbReference type="EMBL" id="GJN52737.1"/>
    </source>
</evidence>
<dbReference type="EMBL" id="BQKM01000004">
    <property type="protein sequence ID" value="GJN52737.1"/>
    <property type="molecule type" value="Genomic_DNA"/>
</dbReference>
<dbReference type="AlphaFoldDB" id="A0A6J4DWL4"/>
<dbReference type="Pfam" id="PF00487">
    <property type="entry name" value="FA_desaturase"/>
    <property type="match status" value="1"/>
</dbReference>
<name>A0A6J4DWL4_9PSED</name>
<gene>
    <name evidence="3" type="ORF">TUM18999_01340</name>
    <name evidence="4" type="ORF">TUM20286_24890</name>
</gene>
<evidence type="ECO:0000313" key="6">
    <source>
        <dbReference type="Proteomes" id="UP001054892"/>
    </source>
</evidence>
<organism evidence="3 5">
    <name type="scientific">Pseudomonas tohonis</name>
    <dbReference type="NCBI Taxonomy" id="2725477"/>
    <lineage>
        <taxon>Bacteria</taxon>
        <taxon>Pseudomonadati</taxon>
        <taxon>Pseudomonadota</taxon>
        <taxon>Gammaproteobacteria</taxon>
        <taxon>Pseudomonadales</taxon>
        <taxon>Pseudomonadaceae</taxon>
        <taxon>Pseudomonas</taxon>
    </lineage>
</organism>
<reference evidence="3 5" key="1">
    <citation type="submission" date="2020-05" db="EMBL/GenBank/DDBJ databases">
        <title>Characterization of novel class B3 metallo-beta-lactamase from novel Pseudomonas species.</title>
        <authorList>
            <person name="Yamada K."/>
            <person name="Aoki K."/>
            <person name="Ishii Y."/>
        </authorList>
    </citation>
    <scope>NUCLEOTIDE SEQUENCE [LARGE SCALE GENOMIC DNA]</scope>
    <source>
        <strain evidence="3 5">TUM18999</strain>
        <strain evidence="4 6">TUM20286</strain>
    </source>
</reference>
<evidence type="ECO:0000313" key="5">
    <source>
        <dbReference type="Proteomes" id="UP000509383"/>
    </source>
</evidence>
<dbReference type="InterPro" id="IPR005804">
    <property type="entry name" value="FA_desaturase_dom"/>
</dbReference>
<evidence type="ECO:0000256" key="1">
    <source>
        <dbReference type="SAM" id="Phobius"/>
    </source>
</evidence>
<proteinExistence type="predicted"/>
<sequence length="333" mass="37340">MNLPRLRHDDGLWPTLLATLYAFAAWGGGLALMVRAEPWSWPLGVLALAHGMVIGAYLIHDCAHQAVFLQREWNARLGSLLSVLVGGCYGDYDGLRRKHMRHHVDRADVVAFDYRALLLARPALLRTVQALEWLHVPAVELLMHASVIASPFLVEGYRARRRRVLGCLVLRGAAFAALGVLAWPALLGYGLAYLLFLWVMRLMDMHQHTYEVVIGLDQPAGARPDAAYEQRNTFSNPFGHSPLLNLLVLNFGYHNAHHEKPTLPWYRLPALHRELYGAQDEPVLPARRLLANLHRHRVERVLNVDQGDQVAGLPHREGPGFIGVYGVSFLTAI</sequence>
<keyword evidence="1" id="KW-1133">Transmembrane helix</keyword>
<accession>A0A6J4DWL4</accession>
<dbReference type="KEGG" id="ptw:TUM18999_01340"/>
<feature type="domain" description="Fatty acid desaturase" evidence="2">
    <location>
        <begin position="40"/>
        <end position="281"/>
    </location>
</feature>
<protein>
    <recommendedName>
        <fullName evidence="2">Fatty acid desaturase domain-containing protein</fullName>
    </recommendedName>
</protein>
<dbReference type="Proteomes" id="UP000509383">
    <property type="component" value="Chromosome"/>
</dbReference>
<dbReference type="GO" id="GO:0006629">
    <property type="term" value="P:lipid metabolic process"/>
    <property type="evidence" value="ECO:0007669"/>
    <property type="project" value="InterPro"/>
</dbReference>
<dbReference type="EMBL" id="AP023189">
    <property type="protein sequence ID" value="BCG21943.1"/>
    <property type="molecule type" value="Genomic_DNA"/>
</dbReference>
<evidence type="ECO:0000313" key="3">
    <source>
        <dbReference type="EMBL" id="BCG21943.1"/>
    </source>
</evidence>
<evidence type="ECO:0000259" key="2">
    <source>
        <dbReference type="Pfam" id="PF00487"/>
    </source>
</evidence>
<dbReference type="Proteomes" id="UP001054892">
    <property type="component" value="Unassembled WGS sequence"/>
</dbReference>
<dbReference type="RefSeq" id="WP_173174870.1">
    <property type="nucleotide sequence ID" value="NZ_AP023189.1"/>
</dbReference>
<feature type="transmembrane region" description="Helical" evidence="1">
    <location>
        <begin position="174"/>
        <end position="199"/>
    </location>
</feature>